<dbReference type="Proteomes" id="UP000033867">
    <property type="component" value="Unassembled WGS sequence"/>
</dbReference>
<sequence length="32" mass="3694">MAQSSLFRVFMLPTDELFAFAAIIRYNPPYAL</sequence>
<reference evidence="1 2" key="1">
    <citation type="journal article" date="2015" name="Nature">
        <title>rRNA introns, odd ribosomes, and small enigmatic genomes across a large radiation of phyla.</title>
        <authorList>
            <person name="Brown C.T."/>
            <person name="Hug L.A."/>
            <person name="Thomas B.C."/>
            <person name="Sharon I."/>
            <person name="Castelle C.J."/>
            <person name="Singh A."/>
            <person name="Wilkins M.J."/>
            <person name="Williams K.H."/>
            <person name="Banfield J.F."/>
        </authorList>
    </citation>
    <scope>NUCLEOTIDE SEQUENCE [LARGE SCALE GENOMIC DNA]</scope>
</reference>
<dbReference type="EMBL" id="LCEK01000048">
    <property type="protein sequence ID" value="KKS70640.1"/>
    <property type="molecule type" value="Genomic_DNA"/>
</dbReference>
<organism evidence="1 2">
    <name type="scientific">Candidatus Magasanikbacteria bacterium GW2011_GWE2_42_7</name>
    <dbReference type="NCBI Taxonomy" id="1619052"/>
    <lineage>
        <taxon>Bacteria</taxon>
        <taxon>Candidatus Magasanikiibacteriota</taxon>
    </lineage>
</organism>
<dbReference type="AlphaFoldDB" id="A0A0G1BBA4"/>
<accession>A0A0G1BBA4</accession>
<protein>
    <submittedName>
        <fullName evidence="1">Uncharacterized protein</fullName>
    </submittedName>
</protein>
<proteinExistence type="predicted"/>
<gene>
    <name evidence="1" type="ORF">UV42_C0048G0003</name>
</gene>
<evidence type="ECO:0000313" key="1">
    <source>
        <dbReference type="EMBL" id="KKS70640.1"/>
    </source>
</evidence>
<evidence type="ECO:0000313" key="2">
    <source>
        <dbReference type="Proteomes" id="UP000033867"/>
    </source>
</evidence>
<name>A0A0G1BBA4_9BACT</name>
<comment type="caution">
    <text evidence="1">The sequence shown here is derived from an EMBL/GenBank/DDBJ whole genome shotgun (WGS) entry which is preliminary data.</text>
</comment>